<evidence type="ECO:0000259" key="1">
    <source>
        <dbReference type="Pfam" id="PF22600"/>
    </source>
</evidence>
<accession>A0A812L3Z0</accession>
<dbReference type="SUPFAM" id="SSF81631">
    <property type="entry name" value="PAP/OAS1 substrate-binding domain"/>
    <property type="match status" value="1"/>
</dbReference>
<evidence type="ECO:0000313" key="2">
    <source>
        <dbReference type="EMBL" id="CAE7240830.1"/>
    </source>
</evidence>
<dbReference type="InterPro" id="IPR043519">
    <property type="entry name" value="NT_sf"/>
</dbReference>
<dbReference type="AlphaFoldDB" id="A0A812L3Z0"/>
<dbReference type="Pfam" id="PF22600">
    <property type="entry name" value="MTPAP-like_central"/>
    <property type="match status" value="1"/>
</dbReference>
<dbReference type="PANTHER" id="PTHR12271">
    <property type="entry name" value="POLY A POLYMERASE CID PAP -RELATED"/>
    <property type="match status" value="1"/>
</dbReference>
<dbReference type="SUPFAM" id="SSF81301">
    <property type="entry name" value="Nucleotidyltransferase"/>
    <property type="match status" value="1"/>
</dbReference>
<reference evidence="2" key="1">
    <citation type="submission" date="2021-02" db="EMBL/GenBank/DDBJ databases">
        <authorList>
            <person name="Dougan E. K."/>
            <person name="Rhodes N."/>
            <person name="Thang M."/>
            <person name="Chan C."/>
        </authorList>
    </citation>
    <scope>NUCLEOTIDE SEQUENCE</scope>
</reference>
<dbReference type="InterPro" id="IPR054708">
    <property type="entry name" value="MTPAP-like_central"/>
</dbReference>
<name>A0A812L3Z0_9DINO</name>
<protein>
    <recommendedName>
        <fullName evidence="1">Poly(A) RNA polymerase mitochondrial-like central palm domain-containing protein</fullName>
    </recommendedName>
</protein>
<dbReference type="GO" id="GO:0050265">
    <property type="term" value="F:RNA uridylyltransferase activity"/>
    <property type="evidence" value="ECO:0007669"/>
    <property type="project" value="TreeGrafter"/>
</dbReference>
<dbReference type="GO" id="GO:0031123">
    <property type="term" value="P:RNA 3'-end processing"/>
    <property type="evidence" value="ECO:0007669"/>
    <property type="project" value="TreeGrafter"/>
</dbReference>
<dbReference type="PANTHER" id="PTHR12271:SF66">
    <property type="entry name" value="TERMINAL URIDYLYLTRANSFERASE TAILOR"/>
    <property type="match status" value="1"/>
</dbReference>
<dbReference type="Gene3D" id="3.30.460.10">
    <property type="entry name" value="Beta Polymerase, domain 2"/>
    <property type="match status" value="1"/>
</dbReference>
<comment type="caution">
    <text evidence="2">The sequence shown here is derived from an EMBL/GenBank/DDBJ whole genome shotgun (WGS) entry which is preliminary data.</text>
</comment>
<dbReference type="Gene3D" id="1.10.1410.10">
    <property type="match status" value="2"/>
</dbReference>
<keyword evidence="3" id="KW-1185">Reference proteome</keyword>
<dbReference type="EMBL" id="CAJNDS010000921">
    <property type="protein sequence ID" value="CAE7240830.1"/>
    <property type="molecule type" value="Genomic_DNA"/>
</dbReference>
<evidence type="ECO:0000313" key="3">
    <source>
        <dbReference type="Proteomes" id="UP000604046"/>
    </source>
</evidence>
<proteinExistence type="predicted"/>
<dbReference type="OrthoDB" id="441890at2759"/>
<organism evidence="2 3">
    <name type="scientific">Symbiodinium natans</name>
    <dbReference type="NCBI Taxonomy" id="878477"/>
    <lineage>
        <taxon>Eukaryota</taxon>
        <taxon>Sar</taxon>
        <taxon>Alveolata</taxon>
        <taxon>Dinophyceae</taxon>
        <taxon>Suessiales</taxon>
        <taxon>Symbiodiniaceae</taxon>
        <taxon>Symbiodinium</taxon>
    </lineage>
</organism>
<dbReference type="Proteomes" id="UP000604046">
    <property type="component" value="Unassembled WGS sequence"/>
</dbReference>
<sequence length="345" mass="38507">MLLLRRFLQASATPSLPTKASVTRLQGEKCSKCLGELQKACQEAFSGPEFQMKPFDWCPDPVLTTFGSTVQGTAIKTSDLDVRLSFEQFEVRDKERQVLYLTTLSKLHGAAFELDRLIATASLPLLRLWYRHLQVDITMGLTEELEVDKFLATVLDAAVPAARSMVCLAKAFAKTNDVLNAYSGYLNAVSWVCLCIAFLKEEYDDALQAVPLEVGTFSRFLHFVAKCCRRRRHISFKSKGSKRPQQGRTAQCLFIEHPTLPNRNLAHCLRQDGSKKTVEACEQAAKQIQRCSDTGSLEALEETLQRLLGVRKRKTAEPELLELEHGACSAQPTKGCCDRGASTRT</sequence>
<feature type="domain" description="Poly(A) RNA polymerase mitochondrial-like central palm" evidence="1">
    <location>
        <begin position="58"/>
        <end position="139"/>
    </location>
</feature>
<gene>
    <name evidence="2" type="ORF">SNAT2548_LOCUS10822</name>
</gene>